<dbReference type="SUPFAM" id="SSF51445">
    <property type="entry name" value="(Trans)glycosidases"/>
    <property type="match status" value="1"/>
</dbReference>
<accession>U6GKA0</accession>
<evidence type="ECO:0000256" key="4">
    <source>
        <dbReference type="ARBA" id="ARBA00022676"/>
    </source>
</evidence>
<dbReference type="AlphaFoldDB" id="U6GKA0"/>
<dbReference type="PANTHER" id="PTHR32438">
    <property type="entry name" value="4-ALPHA-GLUCANOTRANSFERASE DPE1, CHLOROPLASTIC/AMYLOPLASTIC"/>
    <property type="match status" value="1"/>
</dbReference>
<evidence type="ECO:0000256" key="6">
    <source>
        <dbReference type="ARBA" id="ARBA00023277"/>
    </source>
</evidence>
<reference evidence="9" key="2">
    <citation type="submission" date="2013-10" db="EMBL/GenBank/DDBJ databases">
        <authorList>
            <person name="Aslett M."/>
        </authorList>
    </citation>
    <scope>NUCLEOTIDE SEQUENCE [LARGE SCALE GENOMIC DNA]</scope>
    <source>
        <strain evidence="9">Houghton</strain>
    </source>
</reference>
<dbReference type="PANTHER" id="PTHR32438:SF5">
    <property type="entry name" value="4-ALPHA-GLUCANOTRANSFERASE DPE1, CHLOROPLASTIC_AMYLOPLASTIC"/>
    <property type="match status" value="1"/>
</dbReference>
<reference evidence="9" key="1">
    <citation type="submission" date="2013-10" db="EMBL/GenBank/DDBJ databases">
        <title>Genomic analysis of the causative agents of coccidiosis in chickens.</title>
        <authorList>
            <person name="Reid A.J."/>
            <person name="Blake D."/>
            <person name="Billington K."/>
            <person name="Browne H."/>
            <person name="Dunn M."/>
            <person name="Hung S."/>
            <person name="Kawahara F."/>
            <person name="Miranda-Saavedra D."/>
            <person name="Mourier T."/>
            <person name="Nagra H."/>
            <person name="Otto T.D."/>
            <person name="Rawlings N."/>
            <person name="Sanchez A."/>
            <person name="Sanders M."/>
            <person name="Subramaniam C."/>
            <person name="Tay Y."/>
            <person name="Dear P."/>
            <person name="Doerig C."/>
            <person name="Gruber A."/>
            <person name="Parkinson J."/>
            <person name="Shirley M."/>
            <person name="Wan K.L."/>
            <person name="Berriman M."/>
            <person name="Tomley F."/>
            <person name="Pain A."/>
        </authorList>
    </citation>
    <scope>NUCLEOTIDE SEQUENCE [LARGE SCALE GENOMIC DNA]</scope>
    <source>
        <strain evidence="9">Houghton</strain>
    </source>
</reference>
<evidence type="ECO:0000256" key="3">
    <source>
        <dbReference type="ARBA" id="ARBA00012560"/>
    </source>
</evidence>
<dbReference type="Pfam" id="PF02446">
    <property type="entry name" value="Glyco_hydro_77"/>
    <property type="match status" value="1"/>
</dbReference>
<organism evidence="9 10">
    <name type="scientific">Eimeria acervulina</name>
    <name type="common">Coccidian parasite</name>
    <dbReference type="NCBI Taxonomy" id="5801"/>
    <lineage>
        <taxon>Eukaryota</taxon>
        <taxon>Sar</taxon>
        <taxon>Alveolata</taxon>
        <taxon>Apicomplexa</taxon>
        <taxon>Conoidasida</taxon>
        <taxon>Coccidia</taxon>
        <taxon>Eucoccidiorida</taxon>
        <taxon>Eimeriorina</taxon>
        <taxon>Eimeriidae</taxon>
        <taxon>Eimeria</taxon>
    </lineage>
</organism>
<keyword evidence="4" id="KW-0328">Glycosyltransferase</keyword>
<dbReference type="OMA" id="WPEEYRS"/>
<gene>
    <name evidence="9" type="ORF">EAH_00016040</name>
</gene>
<dbReference type="VEuPathDB" id="ToxoDB:EAH_00016040"/>
<evidence type="ECO:0000256" key="8">
    <source>
        <dbReference type="ARBA" id="ARBA00031501"/>
    </source>
</evidence>
<evidence type="ECO:0000256" key="2">
    <source>
        <dbReference type="ARBA" id="ARBA00005684"/>
    </source>
</evidence>
<dbReference type="GO" id="GO:0004134">
    <property type="term" value="F:4-alpha-glucanotransferase activity"/>
    <property type="evidence" value="ECO:0007669"/>
    <property type="project" value="UniProtKB-EC"/>
</dbReference>
<keyword evidence="5 9" id="KW-0808">Transferase</keyword>
<dbReference type="OrthoDB" id="6123450at2759"/>
<evidence type="ECO:0000256" key="1">
    <source>
        <dbReference type="ARBA" id="ARBA00000439"/>
    </source>
</evidence>
<dbReference type="EMBL" id="HG671253">
    <property type="protein sequence ID" value="CDI80590.1"/>
    <property type="molecule type" value="Genomic_DNA"/>
</dbReference>
<protein>
    <recommendedName>
        <fullName evidence="3">4-alpha-glucanotransferase</fullName>
        <ecNumber evidence="3">2.4.1.25</ecNumber>
    </recommendedName>
    <alternativeName>
        <fullName evidence="7">Amylomaltase</fullName>
    </alternativeName>
    <alternativeName>
        <fullName evidence="8">Disproportionating enzyme</fullName>
    </alternativeName>
</protein>
<keyword evidence="10" id="KW-1185">Reference proteome</keyword>
<dbReference type="GO" id="GO:0005975">
    <property type="term" value="P:carbohydrate metabolic process"/>
    <property type="evidence" value="ECO:0007669"/>
    <property type="project" value="InterPro"/>
</dbReference>
<dbReference type="EC" id="2.4.1.25" evidence="3"/>
<dbReference type="Gene3D" id="3.20.20.80">
    <property type="entry name" value="Glycosidases"/>
    <property type="match status" value="1"/>
</dbReference>
<sequence length="325" mass="36838">MDFMYEGRDAGVLLHFTSLPSKCGIVGDFGESAEPFLAYLKDAGFSYWQVLPVGPCTYSQSQPGCPYLSTSSFALNPLLVCPAGLISLGLVTVEEVTQLVAKWQAKQQERRPFNTECSYQDTNEPGDFVDYHVAKGYKDELLALAYNAFTRKTPTEEYDEFCRTNKFWLDGYVLFEAIQARHPHASSWLEWPEEYRSYRSLVKNESLLQNLELLPGGESVTEKKVAGPIEQLQPQFHRFVQFILSQQWSQLRLQANTNGIKILGDIAFYVNMHSSDAWSNSEMFQMDITTNKPLYVSGEEACISLTHGQTVNNSTSDARVELQHY</sequence>
<evidence type="ECO:0000256" key="5">
    <source>
        <dbReference type="ARBA" id="ARBA00022679"/>
    </source>
</evidence>
<dbReference type="InterPro" id="IPR017853">
    <property type="entry name" value="GH"/>
</dbReference>
<comment type="similarity">
    <text evidence="2">Belongs to the disproportionating enzyme family.</text>
</comment>
<proteinExistence type="inferred from homology"/>
<dbReference type="InterPro" id="IPR003385">
    <property type="entry name" value="Glyco_hydro_77"/>
</dbReference>
<evidence type="ECO:0000313" key="9">
    <source>
        <dbReference type="EMBL" id="CDI80590.1"/>
    </source>
</evidence>
<evidence type="ECO:0000313" key="10">
    <source>
        <dbReference type="Proteomes" id="UP000018050"/>
    </source>
</evidence>
<evidence type="ECO:0000256" key="7">
    <source>
        <dbReference type="ARBA" id="ARBA00031423"/>
    </source>
</evidence>
<comment type="catalytic activity">
    <reaction evidence="1">
        <text>Transfers a segment of a (1-&gt;4)-alpha-D-glucan to a new position in an acceptor, which may be glucose or a (1-&gt;4)-alpha-D-glucan.</text>
        <dbReference type="EC" id="2.4.1.25"/>
    </reaction>
</comment>
<dbReference type="Proteomes" id="UP000018050">
    <property type="component" value="Unassembled WGS sequence"/>
</dbReference>
<name>U6GKA0_EIMAC</name>
<keyword evidence="6" id="KW-0119">Carbohydrate metabolism</keyword>
<dbReference type="RefSeq" id="XP_013249478.1">
    <property type="nucleotide sequence ID" value="XM_013394024.1"/>
</dbReference>
<dbReference type="GeneID" id="25269674"/>